<accession>A0A8J3A3M1</accession>
<comment type="caution">
    <text evidence="2">The sequence shown here is derived from an EMBL/GenBank/DDBJ whole genome shotgun (WGS) entry which is preliminary data.</text>
</comment>
<evidence type="ECO:0000313" key="3">
    <source>
        <dbReference type="EMBL" id="NHK27759.1"/>
    </source>
</evidence>
<proteinExistence type="predicted"/>
<feature type="signal peptide" evidence="1">
    <location>
        <begin position="1"/>
        <end position="24"/>
    </location>
</feature>
<dbReference type="EMBL" id="VCJR02000001">
    <property type="protein sequence ID" value="NHK27759.1"/>
    <property type="molecule type" value="Genomic_DNA"/>
</dbReference>
<reference evidence="2" key="3">
    <citation type="submission" date="2020-09" db="EMBL/GenBank/DDBJ databases">
        <authorList>
            <person name="Sun Q."/>
            <person name="Zhou Y."/>
        </authorList>
    </citation>
    <scope>NUCLEOTIDE SEQUENCE</scope>
    <source>
        <strain evidence="2">CGMCC 1.14984</strain>
    </source>
</reference>
<dbReference type="Proteomes" id="UP000818603">
    <property type="component" value="Unassembled WGS sequence"/>
</dbReference>
<organism evidence="2 4">
    <name type="scientific">Aquisalinus luteolus</name>
    <dbReference type="NCBI Taxonomy" id="1566827"/>
    <lineage>
        <taxon>Bacteria</taxon>
        <taxon>Pseudomonadati</taxon>
        <taxon>Pseudomonadota</taxon>
        <taxon>Alphaproteobacteria</taxon>
        <taxon>Parvularculales</taxon>
        <taxon>Parvularculaceae</taxon>
        <taxon>Aquisalinus</taxon>
    </lineage>
</organism>
<evidence type="ECO:0000313" key="4">
    <source>
        <dbReference type="Proteomes" id="UP000621856"/>
    </source>
</evidence>
<evidence type="ECO:0000313" key="5">
    <source>
        <dbReference type="Proteomes" id="UP000818603"/>
    </source>
</evidence>
<evidence type="ECO:0000313" key="2">
    <source>
        <dbReference type="EMBL" id="GGH96414.1"/>
    </source>
</evidence>
<reference evidence="3 5" key="2">
    <citation type="submission" date="2020-02" db="EMBL/GenBank/DDBJ databases">
        <title>Genome sequence of Parvularcula flava strain NH6-79.</title>
        <authorList>
            <person name="Abdul Karim M.H."/>
            <person name="Lam M.Q."/>
            <person name="Chen S.J."/>
            <person name="Yahya A."/>
            <person name="Shahir S."/>
            <person name="Shamsir M.S."/>
            <person name="Chong C.S."/>
        </authorList>
    </citation>
    <scope>NUCLEOTIDE SEQUENCE [LARGE SCALE GENOMIC DNA]</scope>
    <source>
        <strain evidence="3 5">NH6-79</strain>
    </source>
</reference>
<keyword evidence="5" id="KW-1185">Reference proteome</keyword>
<dbReference type="AlphaFoldDB" id="A0A8J3A3M1"/>
<dbReference type="RefSeq" id="WP_155138966.1">
    <property type="nucleotide sequence ID" value="NZ_BMGZ01000001.1"/>
</dbReference>
<keyword evidence="1" id="KW-0732">Signal</keyword>
<name>A0A8J3A3M1_9PROT</name>
<feature type="chain" id="PRO_5035146127" evidence="1">
    <location>
        <begin position="25"/>
        <end position="430"/>
    </location>
</feature>
<sequence length="430" mass="46350">MRKIILLAASLMLAVSSAQSLALAQDPNNATEQLRALIVMSKMGNDCYLATKPEAALAGFEANARAESYKQNGVAGVDEFIANLNSSIESAPCNAENLEALIDIAHTQIKPKMQGYTLAAMDHGICPASAVMVSLRLYGVVSTRNMTAAELEAAAPYRKQMLDHLTTACADASISGYKTLGFAYTLGSNALSDLRDDERRDCDQDVEDQDSVFDCSYGMDLRGGYQDDDKKIARFRNRAALAKATALSIERRLSCGVMSPVEQAVAADQFKMDARLAPVNIDLAPWEDDNEPLLRKEEEILEQAEKNAAGMTCADLTAPIPARDAPRTDGGPAGEADTPAAGVLRTRQTVSRLAATFAVFNECAAFPNFEVTKSASQEWLAGLSNEELRMAIVEARLIGEKVAQSNCGQKFPITYKQNPMASMDALAGNW</sequence>
<reference evidence="2" key="1">
    <citation type="journal article" date="2014" name="Int. J. Syst. Evol. Microbiol.">
        <title>Complete genome sequence of Corynebacterium casei LMG S-19264T (=DSM 44701T), isolated from a smear-ripened cheese.</title>
        <authorList>
            <consortium name="US DOE Joint Genome Institute (JGI-PGF)"/>
            <person name="Walter F."/>
            <person name="Albersmeier A."/>
            <person name="Kalinowski J."/>
            <person name="Ruckert C."/>
        </authorList>
    </citation>
    <scope>NUCLEOTIDE SEQUENCE</scope>
    <source>
        <strain evidence="2">CGMCC 1.14984</strain>
    </source>
</reference>
<protein>
    <submittedName>
        <fullName evidence="2">Uncharacterized protein</fullName>
    </submittedName>
</protein>
<dbReference type="Proteomes" id="UP000621856">
    <property type="component" value="Unassembled WGS sequence"/>
</dbReference>
<dbReference type="EMBL" id="BMGZ01000001">
    <property type="protein sequence ID" value="GGH96414.1"/>
    <property type="molecule type" value="Genomic_DNA"/>
</dbReference>
<evidence type="ECO:0000256" key="1">
    <source>
        <dbReference type="SAM" id="SignalP"/>
    </source>
</evidence>
<gene>
    <name evidence="3" type="ORF">FF098_007585</name>
    <name evidence="2" type="ORF">GCM10011355_15260</name>
</gene>